<dbReference type="PANTHER" id="PTHR24270">
    <property type="entry name" value="LOW-DENSITY LIPOPROTEIN RECEPTOR-RELATED"/>
    <property type="match status" value="1"/>
</dbReference>
<evidence type="ECO:0000256" key="8">
    <source>
        <dbReference type="PROSITE-ProRule" id="PRU00124"/>
    </source>
</evidence>
<keyword evidence="10" id="KW-1185">Reference proteome</keyword>
<evidence type="ECO:0000313" key="10">
    <source>
        <dbReference type="Proteomes" id="UP001286313"/>
    </source>
</evidence>
<dbReference type="Proteomes" id="UP001286313">
    <property type="component" value="Unassembled WGS sequence"/>
</dbReference>
<evidence type="ECO:0000313" key="9">
    <source>
        <dbReference type="EMBL" id="KAK3861227.1"/>
    </source>
</evidence>
<evidence type="ECO:0000256" key="1">
    <source>
        <dbReference type="ARBA" id="ARBA00004167"/>
    </source>
</evidence>
<feature type="disulfide bond" evidence="8">
    <location>
        <begin position="52"/>
        <end position="64"/>
    </location>
</feature>
<evidence type="ECO:0000256" key="4">
    <source>
        <dbReference type="ARBA" id="ARBA00022737"/>
    </source>
</evidence>
<evidence type="ECO:0000256" key="3">
    <source>
        <dbReference type="ARBA" id="ARBA00022692"/>
    </source>
</evidence>
<comment type="subcellular location">
    <subcellularLocation>
        <location evidence="2">Endomembrane system</location>
    </subcellularLocation>
    <subcellularLocation>
        <location evidence="1">Membrane</location>
        <topology evidence="1">Single-pass membrane protein</topology>
    </subcellularLocation>
</comment>
<accession>A0AAE1ETU0</accession>
<evidence type="ECO:0000256" key="6">
    <source>
        <dbReference type="ARBA" id="ARBA00023136"/>
    </source>
</evidence>
<dbReference type="SUPFAM" id="SSF57424">
    <property type="entry name" value="LDL receptor-like module"/>
    <property type="match status" value="2"/>
</dbReference>
<keyword evidence="3" id="KW-0812">Transmembrane</keyword>
<protein>
    <submittedName>
        <fullName evidence="9">Uncharacterized protein</fullName>
    </submittedName>
</protein>
<dbReference type="PRINTS" id="PR00261">
    <property type="entry name" value="LDLRECEPTOR"/>
</dbReference>
<sequence>MDCYDGSDEWHCQPDDFVQCGSGKRIHRHFWCDGLLHCDDNHADEANCTAMCGPGEYRCASGRCIHEGHVCDGLCDCLDCEDEHQHHCHHYYTTVSGM</sequence>
<dbReference type="GO" id="GO:0016192">
    <property type="term" value="P:vesicle-mediated transport"/>
    <property type="evidence" value="ECO:0007669"/>
    <property type="project" value="UniProtKB-ARBA"/>
</dbReference>
<dbReference type="InterPro" id="IPR050685">
    <property type="entry name" value="LDLR"/>
</dbReference>
<proteinExistence type="predicted"/>
<dbReference type="PROSITE" id="PS50068">
    <property type="entry name" value="LDLRA_2"/>
    <property type="match status" value="1"/>
</dbReference>
<reference evidence="9" key="1">
    <citation type="submission" date="2023-10" db="EMBL/GenBank/DDBJ databases">
        <title>Genome assemblies of two species of porcelain crab, Petrolisthes cinctipes and Petrolisthes manimaculis (Anomura: Porcellanidae).</title>
        <authorList>
            <person name="Angst P."/>
        </authorList>
    </citation>
    <scope>NUCLEOTIDE SEQUENCE</scope>
    <source>
        <strain evidence="9">PB745_01</strain>
        <tissue evidence="9">Gill</tissue>
    </source>
</reference>
<dbReference type="PROSITE" id="PS01209">
    <property type="entry name" value="LDLRA_1"/>
    <property type="match status" value="1"/>
</dbReference>
<feature type="disulfide bond" evidence="8">
    <location>
        <begin position="59"/>
        <end position="77"/>
    </location>
</feature>
<name>A0AAE1ETU0_PETCI</name>
<keyword evidence="4" id="KW-0677">Repeat</keyword>
<dbReference type="GO" id="GO:0012505">
    <property type="term" value="C:endomembrane system"/>
    <property type="evidence" value="ECO:0007669"/>
    <property type="project" value="UniProtKB-SubCell"/>
</dbReference>
<dbReference type="GO" id="GO:0005886">
    <property type="term" value="C:plasma membrane"/>
    <property type="evidence" value="ECO:0007669"/>
    <property type="project" value="TreeGrafter"/>
</dbReference>
<evidence type="ECO:0000256" key="2">
    <source>
        <dbReference type="ARBA" id="ARBA00004308"/>
    </source>
</evidence>
<organism evidence="9 10">
    <name type="scientific">Petrolisthes cinctipes</name>
    <name type="common">Flat porcelain crab</name>
    <dbReference type="NCBI Taxonomy" id="88211"/>
    <lineage>
        <taxon>Eukaryota</taxon>
        <taxon>Metazoa</taxon>
        <taxon>Ecdysozoa</taxon>
        <taxon>Arthropoda</taxon>
        <taxon>Crustacea</taxon>
        <taxon>Multicrustacea</taxon>
        <taxon>Malacostraca</taxon>
        <taxon>Eumalacostraca</taxon>
        <taxon>Eucarida</taxon>
        <taxon>Decapoda</taxon>
        <taxon>Pleocyemata</taxon>
        <taxon>Anomura</taxon>
        <taxon>Galatheoidea</taxon>
        <taxon>Porcellanidae</taxon>
        <taxon>Petrolisthes</taxon>
    </lineage>
</organism>
<keyword evidence="5" id="KW-1133">Transmembrane helix</keyword>
<dbReference type="Pfam" id="PF00057">
    <property type="entry name" value="Ldl_recept_a"/>
    <property type="match status" value="2"/>
</dbReference>
<dbReference type="InterPro" id="IPR023415">
    <property type="entry name" value="LDLR_class-A_CS"/>
</dbReference>
<dbReference type="Gene3D" id="4.10.400.10">
    <property type="entry name" value="Low-density Lipoprotein Receptor"/>
    <property type="match status" value="2"/>
</dbReference>
<dbReference type="AlphaFoldDB" id="A0AAE1ETU0"/>
<comment type="caution">
    <text evidence="8">Lacks conserved residue(s) required for the propagation of feature annotation.</text>
</comment>
<evidence type="ECO:0000256" key="7">
    <source>
        <dbReference type="ARBA" id="ARBA00023157"/>
    </source>
</evidence>
<keyword evidence="6" id="KW-0472">Membrane</keyword>
<dbReference type="InterPro" id="IPR036055">
    <property type="entry name" value="LDL_receptor-like_sf"/>
</dbReference>
<dbReference type="SMART" id="SM00192">
    <property type="entry name" value="LDLa"/>
    <property type="match status" value="2"/>
</dbReference>
<dbReference type="EMBL" id="JAWQEG010004525">
    <property type="protein sequence ID" value="KAK3861227.1"/>
    <property type="molecule type" value="Genomic_DNA"/>
</dbReference>
<evidence type="ECO:0000256" key="5">
    <source>
        <dbReference type="ARBA" id="ARBA00022989"/>
    </source>
</evidence>
<comment type="caution">
    <text evidence="9">The sequence shown here is derived from an EMBL/GenBank/DDBJ whole genome shotgun (WGS) entry which is preliminary data.</text>
</comment>
<keyword evidence="7 8" id="KW-1015">Disulfide bond</keyword>
<gene>
    <name evidence="9" type="ORF">Pcinc_032776</name>
</gene>
<dbReference type="InterPro" id="IPR002172">
    <property type="entry name" value="LDrepeatLR_classA_rpt"/>
</dbReference>
<dbReference type="CDD" id="cd00112">
    <property type="entry name" value="LDLa"/>
    <property type="match status" value="1"/>
</dbReference>